<organism evidence="1">
    <name type="scientific">Sesamum latifolium</name>
    <dbReference type="NCBI Taxonomy" id="2727402"/>
    <lineage>
        <taxon>Eukaryota</taxon>
        <taxon>Viridiplantae</taxon>
        <taxon>Streptophyta</taxon>
        <taxon>Embryophyta</taxon>
        <taxon>Tracheophyta</taxon>
        <taxon>Spermatophyta</taxon>
        <taxon>Magnoliopsida</taxon>
        <taxon>eudicotyledons</taxon>
        <taxon>Gunneridae</taxon>
        <taxon>Pentapetalae</taxon>
        <taxon>asterids</taxon>
        <taxon>lamiids</taxon>
        <taxon>Lamiales</taxon>
        <taxon>Pedaliaceae</taxon>
        <taxon>Sesamum</taxon>
    </lineage>
</organism>
<evidence type="ECO:0000313" key="1">
    <source>
        <dbReference type="EMBL" id="KAL0456729.1"/>
    </source>
</evidence>
<protein>
    <submittedName>
        <fullName evidence="1">Uncharacterized protein</fullName>
    </submittedName>
</protein>
<proteinExistence type="predicted"/>
<dbReference type="EMBL" id="JACGWN010000003">
    <property type="protein sequence ID" value="KAL0456729.1"/>
    <property type="molecule type" value="Genomic_DNA"/>
</dbReference>
<comment type="caution">
    <text evidence="1">The sequence shown here is derived from an EMBL/GenBank/DDBJ whole genome shotgun (WGS) entry which is preliminary data.</text>
</comment>
<accession>A0AAW2XS22</accession>
<reference evidence="1" key="1">
    <citation type="submission" date="2020-06" db="EMBL/GenBank/DDBJ databases">
        <authorList>
            <person name="Li T."/>
            <person name="Hu X."/>
            <person name="Zhang T."/>
            <person name="Song X."/>
            <person name="Zhang H."/>
            <person name="Dai N."/>
            <person name="Sheng W."/>
            <person name="Hou X."/>
            <person name="Wei L."/>
        </authorList>
    </citation>
    <scope>NUCLEOTIDE SEQUENCE</scope>
    <source>
        <strain evidence="1">KEN1</strain>
        <tissue evidence="1">Leaf</tissue>
    </source>
</reference>
<name>A0AAW2XS22_9LAMI</name>
<sequence length="123" mass="13189">MPSSSRSFRLPPPPSLQRLSHCLAIDLGDGGCGATSVDTQIERDDGPPRSDLVVARFTGKGDDEVAQPLSGDLAIAAALFGPFSPPTRFRQRRVAALFLGGDALPPKRFGRRCVAASIYIYIY</sequence>
<gene>
    <name evidence="1" type="ORF">Slati_1012100</name>
</gene>
<dbReference type="AlphaFoldDB" id="A0AAW2XS22"/>
<reference evidence="1" key="2">
    <citation type="journal article" date="2024" name="Plant">
        <title>Genomic evolution and insights into agronomic trait innovations of Sesamum species.</title>
        <authorList>
            <person name="Miao H."/>
            <person name="Wang L."/>
            <person name="Qu L."/>
            <person name="Liu H."/>
            <person name="Sun Y."/>
            <person name="Le M."/>
            <person name="Wang Q."/>
            <person name="Wei S."/>
            <person name="Zheng Y."/>
            <person name="Lin W."/>
            <person name="Duan Y."/>
            <person name="Cao H."/>
            <person name="Xiong S."/>
            <person name="Wang X."/>
            <person name="Wei L."/>
            <person name="Li C."/>
            <person name="Ma Q."/>
            <person name="Ju M."/>
            <person name="Zhao R."/>
            <person name="Li G."/>
            <person name="Mu C."/>
            <person name="Tian Q."/>
            <person name="Mei H."/>
            <person name="Zhang T."/>
            <person name="Gao T."/>
            <person name="Zhang H."/>
        </authorList>
    </citation>
    <scope>NUCLEOTIDE SEQUENCE</scope>
    <source>
        <strain evidence="1">KEN1</strain>
    </source>
</reference>